<evidence type="ECO:0000313" key="2">
    <source>
        <dbReference type="EMBL" id="KAF5807094.1"/>
    </source>
</evidence>
<dbReference type="Proteomes" id="UP000215914">
    <property type="component" value="Chromosome 5"/>
</dbReference>
<feature type="transmembrane region" description="Helical" evidence="1">
    <location>
        <begin position="186"/>
        <end position="209"/>
    </location>
</feature>
<keyword evidence="1" id="KW-0472">Membrane</keyword>
<sequence length="334" mass="38053">MMALVTHQVQGSYAVPRPLSLKKGIESKKFLVTFPTVKRTDIILLKHRSCLCVKAPLSKRISFKISSFKGNIQNDESGGREKGSKSTKNAVRLSYVPKDRNETFAESPKMKNNHATPISIPASNMAETTAGSQAIQLFKSWLTLLRTPYSQSEISDGTLDEGMSSNEMVETDCKIQNSGRSVILKAAWASFMGLDPAIKIPAMIFIPLYLAVNMKYGPEVAKELTPLWIFGPLLVALYIKIVQGLCLLYVYSFKQTVKVVKNLPAYYKYVIDGKLKEAIHNRLWQPVVDFRNLGYKEIWKRVQEWIIDKYLDYIESIWPHYCKLIRFLKRANFI</sequence>
<feature type="transmembrane region" description="Helical" evidence="1">
    <location>
        <begin position="229"/>
        <end position="251"/>
    </location>
</feature>
<name>A0A251UTJ6_HELAN</name>
<reference evidence="3" key="2">
    <citation type="submission" date="2017-02" db="EMBL/GenBank/DDBJ databases">
        <title>Sunflower complete genome.</title>
        <authorList>
            <person name="Langlade N."/>
            <person name="Munos S."/>
        </authorList>
    </citation>
    <scope>NUCLEOTIDE SEQUENCE [LARGE SCALE GENOMIC DNA]</scope>
    <source>
        <tissue evidence="3">Leaves</tissue>
    </source>
</reference>
<dbReference type="PANTHER" id="PTHR48223">
    <property type="entry name" value="DEFECTIVE 2759, PUTATIVE ISOFORM 1-RELATED"/>
    <property type="match status" value="1"/>
</dbReference>
<reference evidence="2" key="3">
    <citation type="submission" date="2020-06" db="EMBL/GenBank/DDBJ databases">
        <title>Helianthus annuus Genome sequencing and assembly Release 2.</title>
        <authorList>
            <person name="Gouzy J."/>
            <person name="Langlade N."/>
            <person name="Munos S."/>
        </authorList>
    </citation>
    <scope>NUCLEOTIDE SEQUENCE</scope>
    <source>
        <tissue evidence="2">Leaves</tissue>
    </source>
</reference>
<reference evidence="2 4" key="1">
    <citation type="journal article" date="2017" name="Nature">
        <title>The sunflower genome provides insights into oil metabolism, flowering and Asterid evolution.</title>
        <authorList>
            <person name="Badouin H."/>
            <person name="Gouzy J."/>
            <person name="Grassa C.J."/>
            <person name="Murat F."/>
            <person name="Staton S.E."/>
            <person name="Cottret L."/>
            <person name="Lelandais-Briere C."/>
            <person name="Owens G.L."/>
            <person name="Carrere S."/>
            <person name="Mayjonade B."/>
            <person name="Legrand L."/>
            <person name="Gill N."/>
            <person name="Kane N.C."/>
            <person name="Bowers J.E."/>
            <person name="Hubner S."/>
            <person name="Bellec A."/>
            <person name="Berard A."/>
            <person name="Berges H."/>
            <person name="Blanchet N."/>
            <person name="Boniface M.C."/>
            <person name="Brunel D."/>
            <person name="Catrice O."/>
            <person name="Chaidir N."/>
            <person name="Claudel C."/>
            <person name="Donnadieu C."/>
            <person name="Faraut T."/>
            <person name="Fievet G."/>
            <person name="Helmstetter N."/>
            <person name="King M."/>
            <person name="Knapp S.J."/>
            <person name="Lai Z."/>
            <person name="Le Paslier M.C."/>
            <person name="Lippi Y."/>
            <person name="Lorenzon L."/>
            <person name="Mandel J.R."/>
            <person name="Marage G."/>
            <person name="Marchand G."/>
            <person name="Marquand E."/>
            <person name="Bret-Mestries E."/>
            <person name="Morien E."/>
            <person name="Nambeesan S."/>
            <person name="Nguyen T."/>
            <person name="Pegot-Espagnet P."/>
            <person name="Pouilly N."/>
            <person name="Raftis F."/>
            <person name="Sallet E."/>
            <person name="Schiex T."/>
            <person name="Thomas J."/>
            <person name="Vandecasteele C."/>
            <person name="Vares D."/>
            <person name="Vear F."/>
            <person name="Vautrin S."/>
            <person name="Crespi M."/>
            <person name="Mangin B."/>
            <person name="Burke J.M."/>
            <person name="Salse J."/>
            <person name="Munos S."/>
            <person name="Vincourt P."/>
            <person name="Rieseberg L.H."/>
            <person name="Langlade N.B."/>
        </authorList>
    </citation>
    <scope>NUCLEOTIDE SEQUENCE [LARGE SCALE GENOMIC DNA]</scope>
    <source>
        <strain evidence="4">cv. SF193</strain>
        <tissue evidence="2">Leaves</tissue>
    </source>
</reference>
<evidence type="ECO:0000313" key="4">
    <source>
        <dbReference type="Proteomes" id="UP000215914"/>
    </source>
</evidence>
<dbReference type="InParanoid" id="A0A251UTJ6"/>
<keyword evidence="4" id="KW-1185">Reference proteome</keyword>
<dbReference type="FunCoup" id="A0A251UTJ6">
    <property type="interactions" value="1678"/>
</dbReference>
<evidence type="ECO:0000256" key="1">
    <source>
        <dbReference type="SAM" id="Phobius"/>
    </source>
</evidence>
<dbReference type="OMA" id="NTFWSWF"/>
<organism evidence="3 4">
    <name type="scientific">Helianthus annuus</name>
    <name type="common">Common sunflower</name>
    <dbReference type="NCBI Taxonomy" id="4232"/>
    <lineage>
        <taxon>Eukaryota</taxon>
        <taxon>Viridiplantae</taxon>
        <taxon>Streptophyta</taxon>
        <taxon>Embryophyta</taxon>
        <taxon>Tracheophyta</taxon>
        <taxon>Spermatophyta</taxon>
        <taxon>Magnoliopsida</taxon>
        <taxon>eudicotyledons</taxon>
        <taxon>Gunneridae</taxon>
        <taxon>Pentapetalae</taxon>
        <taxon>asterids</taxon>
        <taxon>campanulids</taxon>
        <taxon>Asterales</taxon>
        <taxon>Asteraceae</taxon>
        <taxon>Asteroideae</taxon>
        <taxon>Heliantheae alliance</taxon>
        <taxon>Heliantheae</taxon>
        <taxon>Helianthus</taxon>
    </lineage>
</organism>
<dbReference type="EMBL" id="CM007894">
    <property type="protein sequence ID" value="OTG26072.1"/>
    <property type="molecule type" value="Genomic_DNA"/>
</dbReference>
<evidence type="ECO:0000313" key="3">
    <source>
        <dbReference type="EMBL" id="OTG26072.1"/>
    </source>
</evidence>
<keyword evidence="1" id="KW-1133">Transmembrane helix</keyword>
<keyword evidence="1" id="KW-0812">Transmembrane</keyword>
<dbReference type="OrthoDB" id="748739at2759"/>
<protein>
    <submittedName>
        <fullName evidence="3">Putative embryo defective protein</fullName>
    </submittedName>
</protein>
<proteinExistence type="predicted"/>
<dbReference type="Gramene" id="mRNA:HanXRQr2_Chr05g0229721">
    <property type="protein sequence ID" value="mRNA:HanXRQr2_Chr05g0229721"/>
    <property type="gene ID" value="HanXRQr2_Chr05g0229721"/>
</dbReference>
<accession>A0A251UTJ6</accession>
<dbReference type="EMBL" id="MNCJ02000320">
    <property type="protein sequence ID" value="KAF5807094.1"/>
    <property type="molecule type" value="Genomic_DNA"/>
</dbReference>
<dbReference type="PANTHER" id="PTHR48223:SF1">
    <property type="entry name" value="ABC TRANSMEMBRANE TYPE-1 DOMAIN-CONTAINING PROTEIN"/>
    <property type="match status" value="1"/>
</dbReference>
<dbReference type="AlphaFoldDB" id="A0A251UTJ6"/>
<gene>
    <name evidence="3" type="ORF">HannXRQ_Chr05g0154601</name>
    <name evidence="2" type="ORF">HanXRQr2_Chr05g0229721</name>
</gene>